<dbReference type="Pfam" id="PF04909">
    <property type="entry name" value="Amidohydro_2"/>
    <property type="match status" value="1"/>
</dbReference>
<comment type="caution">
    <text evidence="3">The sequence shown here is derived from an EMBL/GenBank/DDBJ whole genome shotgun (WGS) entry which is preliminary data.</text>
</comment>
<dbReference type="GO" id="GO:0016787">
    <property type="term" value="F:hydrolase activity"/>
    <property type="evidence" value="ECO:0007669"/>
    <property type="project" value="InterPro"/>
</dbReference>
<feature type="domain" description="Amidohydrolase-related" evidence="2">
    <location>
        <begin position="94"/>
        <end position="386"/>
    </location>
</feature>
<dbReference type="GO" id="GO:0019748">
    <property type="term" value="P:secondary metabolic process"/>
    <property type="evidence" value="ECO:0007669"/>
    <property type="project" value="TreeGrafter"/>
</dbReference>
<protein>
    <submittedName>
        <fullName evidence="3">Amidohydrolase</fullName>
    </submittedName>
</protein>
<name>A0A8J3RF77_9ACTN</name>
<dbReference type="PANTHER" id="PTHR21240">
    <property type="entry name" value="2-AMINO-3-CARBOXYLMUCONATE-6-SEMIALDEHYDE DECARBOXYLASE"/>
    <property type="match status" value="1"/>
</dbReference>
<dbReference type="InterPro" id="IPR006680">
    <property type="entry name" value="Amidohydro-rel"/>
</dbReference>
<keyword evidence="1" id="KW-0456">Lyase</keyword>
<dbReference type="PANTHER" id="PTHR21240:SF28">
    <property type="entry name" value="ISO-OROTATE DECARBOXYLASE (EUROFUNG)"/>
    <property type="match status" value="1"/>
</dbReference>
<evidence type="ECO:0000256" key="1">
    <source>
        <dbReference type="ARBA" id="ARBA00023239"/>
    </source>
</evidence>
<dbReference type="InterPro" id="IPR032465">
    <property type="entry name" value="ACMSD"/>
</dbReference>
<gene>
    <name evidence="3" type="ORF">Plo01_00340</name>
</gene>
<dbReference type="GO" id="GO:0016831">
    <property type="term" value="F:carboxy-lyase activity"/>
    <property type="evidence" value="ECO:0007669"/>
    <property type="project" value="InterPro"/>
</dbReference>
<accession>A0A8J3RF77</accession>
<dbReference type="GO" id="GO:0005737">
    <property type="term" value="C:cytoplasm"/>
    <property type="evidence" value="ECO:0007669"/>
    <property type="project" value="TreeGrafter"/>
</dbReference>
<evidence type="ECO:0000313" key="3">
    <source>
        <dbReference type="EMBL" id="GIH73605.1"/>
    </source>
</evidence>
<dbReference type="RefSeq" id="WP_203888366.1">
    <property type="nucleotide sequence ID" value="NZ_BOOH01000001.1"/>
</dbReference>
<dbReference type="Gene3D" id="3.20.20.140">
    <property type="entry name" value="Metal-dependent hydrolases"/>
    <property type="match status" value="1"/>
</dbReference>
<sequence>MDAALNGLRVVDADTHITEPHDLWTSRAPKDYRDRVPRVLEVDGGPKWVVDGAVLGRAGASGVVTRDGERIRGTEFIGWTFDDVTPAAYQVEARLELMDRLGVWAHIIYPNTAGFGGQRFGDIKDPVLKLLCATLYNDAMAEMQEASGRRLFPMGLIPWWDIDASVAEVRRMNSLGLRGVNTTSDPQQAGLPDFADRAWDPLWEVCADLGMPVNFHIGAAHDSLSWFGSSPWPGLGPEQKLAVGSAMMYLTNARVLANFIYSGVLERHPRLKIVSVESGIGWIPFFLEALEHQLGETAPGSMDYLSLSPREYFRRQIHACFWFESDDISHTIDRVGPDNVLFETDFPHPTCLYPDSLDIVGPAVAQLRPEVVRRVMQDNAARLYNLPLPS</sequence>
<keyword evidence="4" id="KW-1185">Reference proteome</keyword>
<dbReference type="AlphaFoldDB" id="A0A8J3RF77"/>
<dbReference type="EMBL" id="BOOH01000001">
    <property type="protein sequence ID" value="GIH73605.1"/>
    <property type="molecule type" value="Genomic_DNA"/>
</dbReference>
<evidence type="ECO:0000313" key="4">
    <source>
        <dbReference type="Proteomes" id="UP000616724"/>
    </source>
</evidence>
<dbReference type="SUPFAM" id="SSF51556">
    <property type="entry name" value="Metallo-dependent hydrolases"/>
    <property type="match status" value="1"/>
</dbReference>
<dbReference type="InterPro" id="IPR032466">
    <property type="entry name" value="Metal_Hydrolase"/>
</dbReference>
<evidence type="ECO:0000259" key="2">
    <source>
        <dbReference type="Pfam" id="PF04909"/>
    </source>
</evidence>
<proteinExistence type="predicted"/>
<dbReference type="Proteomes" id="UP000616724">
    <property type="component" value="Unassembled WGS sequence"/>
</dbReference>
<organism evidence="3 4">
    <name type="scientific">Planobispora longispora</name>
    <dbReference type="NCBI Taxonomy" id="28887"/>
    <lineage>
        <taxon>Bacteria</taxon>
        <taxon>Bacillati</taxon>
        <taxon>Actinomycetota</taxon>
        <taxon>Actinomycetes</taxon>
        <taxon>Streptosporangiales</taxon>
        <taxon>Streptosporangiaceae</taxon>
        <taxon>Planobispora</taxon>
    </lineage>
</organism>
<reference evidence="3 4" key="1">
    <citation type="submission" date="2021-01" db="EMBL/GenBank/DDBJ databases">
        <title>Whole genome shotgun sequence of Planobispora longispora NBRC 13918.</title>
        <authorList>
            <person name="Komaki H."/>
            <person name="Tamura T."/>
        </authorList>
    </citation>
    <scope>NUCLEOTIDE SEQUENCE [LARGE SCALE GENOMIC DNA]</scope>
    <source>
        <strain evidence="3 4">NBRC 13918</strain>
    </source>
</reference>